<protein>
    <recommendedName>
        <fullName evidence="3">Peptidase M12B propeptide domain-containing protein</fullName>
    </recommendedName>
</protein>
<evidence type="ECO:0000313" key="4">
    <source>
        <dbReference type="EMBL" id="KAL1395716.1"/>
    </source>
</evidence>
<name>A0ABD1D7V4_CULPP</name>
<keyword evidence="5" id="KW-1185">Reference proteome</keyword>
<gene>
    <name evidence="4" type="ORF">pipiens_011049</name>
</gene>
<proteinExistence type="predicted"/>
<keyword evidence="1" id="KW-1015">Disulfide bond</keyword>
<reference evidence="4 5" key="1">
    <citation type="submission" date="2024-05" db="EMBL/GenBank/DDBJ databases">
        <title>Culex pipiens pipiens assembly and annotation.</title>
        <authorList>
            <person name="Alout H."/>
            <person name="Durand T."/>
        </authorList>
    </citation>
    <scope>NUCLEOTIDE SEQUENCE [LARGE SCALE GENOMIC DNA]</scope>
    <source>
        <strain evidence="4">HA-2024</strain>
        <tissue evidence="4">Whole body</tissue>
    </source>
</reference>
<evidence type="ECO:0000259" key="3">
    <source>
        <dbReference type="Pfam" id="PF01562"/>
    </source>
</evidence>
<dbReference type="Proteomes" id="UP001562425">
    <property type="component" value="Unassembled WGS sequence"/>
</dbReference>
<accession>A0ABD1D7V4</accession>
<feature type="region of interest" description="Disordered" evidence="2">
    <location>
        <begin position="1"/>
        <end position="37"/>
    </location>
</feature>
<dbReference type="EMBL" id="JBEHCU010007026">
    <property type="protein sequence ID" value="KAL1395716.1"/>
    <property type="molecule type" value="Genomic_DNA"/>
</dbReference>
<organism evidence="4 5">
    <name type="scientific">Culex pipiens pipiens</name>
    <name type="common">Northern house mosquito</name>
    <dbReference type="NCBI Taxonomy" id="38569"/>
    <lineage>
        <taxon>Eukaryota</taxon>
        <taxon>Metazoa</taxon>
        <taxon>Ecdysozoa</taxon>
        <taxon>Arthropoda</taxon>
        <taxon>Hexapoda</taxon>
        <taxon>Insecta</taxon>
        <taxon>Pterygota</taxon>
        <taxon>Neoptera</taxon>
        <taxon>Endopterygota</taxon>
        <taxon>Diptera</taxon>
        <taxon>Nematocera</taxon>
        <taxon>Culicoidea</taxon>
        <taxon>Culicidae</taxon>
        <taxon>Culicinae</taxon>
        <taxon>Culicini</taxon>
        <taxon>Culex</taxon>
        <taxon>Culex</taxon>
    </lineage>
</organism>
<dbReference type="Pfam" id="PF01562">
    <property type="entry name" value="Pep_M12B_propep"/>
    <property type="match status" value="1"/>
</dbReference>
<comment type="caution">
    <text evidence="4">The sequence shown here is derived from an EMBL/GenBank/DDBJ whole genome shotgun (WGS) entry which is preliminary data.</text>
</comment>
<dbReference type="AlphaFoldDB" id="A0ABD1D7V4"/>
<evidence type="ECO:0000256" key="2">
    <source>
        <dbReference type="SAM" id="MobiDB-lite"/>
    </source>
</evidence>
<dbReference type="InterPro" id="IPR002870">
    <property type="entry name" value="Peptidase_M12B_N"/>
</dbReference>
<evidence type="ECO:0000256" key="1">
    <source>
        <dbReference type="ARBA" id="ARBA00023157"/>
    </source>
</evidence>
<evidence type="ECO:0000313" key="5">
    <source>
        <dbReference type="Proteomes" id="UP001562425"/>
    </source>
</evidence>
<sequence>MRDDSNNIGRPLDGDSPASGNGTQPRAGFPVDDEIPRLHDPDKAEIAFIKPKKILGKPLHATDVLYEGKIIDTDGTGGQHAPKSHWTGLFRNRSSRIWDPNPEYDIDAFGLSMRINLFHDRGVMADGLKETHVWPNKTLRKQDDSEDAGGQGCYYKGHVENDEKSLVVVSLCDGIMWIKYILSLIED</sequence>
<feature type="domain" description="Peptidase M12B propeptide" evidence="3">
    <location>
        <begin position="95"/>
        <end position="160"/>
    </location>
</feature>